<keyword evidence="1" id="KW-0812">Transmembrane</keyword>
<evidence type="ECO:0000313" key="3">
    <source>
        <dbReference type="Proteomes" id="UP000429229"/>
    </source>
</evidence>
<keyword evidence="1" id="KW-0472">Membrane</keyword>
<keyword evidence="1" id="KW-1133">Transmembrane helix</keyword>
<dbReference type="EMBL" id="WTYR01000001">
    <property type="protein sequence ID" value="MXP09632.1"/>
    <property type="molecule type" value="Genomic_DNA"/>
</dbReference>
<dbReference type="Proteomes" id="UP000429229">
    <property type="component" value="Unassembled WGS sequence"/>
</dbReference>
<feature type="transmembrane region" description="Helical" evidence="1">
    <location>
        <begin position="199"/>
        <end position="218"/>
    </location>
</feature>
<feature type="transmembrane region" description="Helical" evidence="1">
    <location>
        <begin position="78"/>
        <end position="96"/>
    </location>
</feature>
<comment type="caution">
    <text evidence="2">The sequence shown here is derived from an EMBL/GenBank/DDBJ whole genome shotgun (WGS) entry which is preliminary data.</text>
</comment>
<evidence type="ECO:0000256" key="1">
    <source>
        <dbReference type="SAM" id="Phobius"/>
    </source>
</evidence>
<dbReference type="AlphaFoldDB" id="A0A6I4U5B2"/>
<organism evidence="2 3">
    <name type="scientific">Alteriqipengyuania halimionae</name>
    <dbReference type="NCBI Taxonomy" id="1926630"/>
    <lineage>
        <taxon>Bacteria</taxon>
        <taxon>Pseudomonadati</taxon>
        <taxon>Pseudomonadota</taxon>
        <taxon>Alphaproteobacteria</taxon>
        <taxon>Sphingomonadales</taxon>
        <taxon>Erythrobacteraceae</taxon>
        <taxon>Alteriqipengyuania</taxon>
    </lineage>
</organism>
<feature type="transmembrane region" description="Helical" evidence="1">
    <location>
        <begin position="12"/>
        <end position="28"/>
    </location>
</feature>
<reference evidence="2 3" key="1">
    <citation type="submission" date="2019-12" db="EMBL/GenBank/DDBJ databases">
        <title>Genomic-based taxomic classification of the family Erythrobacteraceae.</title>
        <authorList>
            <person name="Xu L."/>
        </authorList>
    </citation>
    <scope>NUCLEOTIDE SEQUENCE [LARGE SCALE GENOMIC DNA]</scope>
    <source>
        <strain evidence="2 3">LMG 29519</strain>
    </source>
</reference>
<proteinExistence type="predicted"/>
<dbReference type="RefSeq" id="WP_160616311.1">
    <property type="nucleotide sequence ID" value="NZ_WTYR01000001.1"/>
</dbReference>
<feature type="transmembrane region" description="Helical" evidence="1">
    <location>
        <begin position="48"/>
        <end position="72"/>
    </location>
</feature>
<name>A0A6I4U5B2_9SPHN</name>
<sequence length="445" mass="50285">MSEFFSILATREWALLILFVTFLAWASWRPKTRKALGEVVLAFCNPKILGVLAIAVAYIFALLYGLHAIGLWKVGDTAATLFWMMTSALVSILNFQKAQIDQRYYRKAVVEVFSLTTLFIFLTDMVSLSLWFWLLVIPVMTLLHLLSATAKLDPAHAAVAKLLEWVKILAGLVLIYVVVREAIASKDTLLTLETLRLFALSAVLSVAFLPFIAVLTLYEPYERIFGILPLHIPDARLRRVARWRAILTFRTDTNFLERWRRSVTTEPPTNMEEVKASFAKLRTLKQRERKPPTVGEQDGWSPQSAIRFLEAEGLGTNDYHEAAYEPDEWWAASRLTQFGQGAFPNNIAYYVYGTAEIVSRLKLKMNVNSPETYEASKAHFSKHALILAGKALNETWQTKLAPILEEASPFELVEDGARVTLKRNGWQGGPGGYDLTFEILRVPAP</sequence>
<evidence type="ECO:0000313" key="2">
    <source>
        <dbReference type="EMBL" id="MXP09632.1"/>
    </source>
</evidence>
<protein>
    <submittedName>
        <fullName evidence="2">Uncharacterized protein</fullName>
    </submittedName>
</protein>
<keyword evidence="3" id="KW-1185">Reference proteome</keyword>
<gene>
    <name evidence="2" type="ORF">GRI68_05525</name>
</gene>
<dbReference type="OrthoDB" id="1366695at2"/>
<feature type="transmembrane region" description="Helical" evidence="1">
    <location>
        <begin position="162"/>
        <end position="179"/>
    </location>
</feature>
<accession>A0A6I4U5B2</accession>